<dbReference type="Proteomes" id="UP000179588">
    <property type="component" value="Unassembled WGS sequence"/>
</dbReference>
<organism evidence="1 2">
    <name type="scientific">Providencia stuartii</name>
    <dbReference type="NCBI Taxonomy" id="588"/>
    <lineage>
        <taxon>Bacteria</taxon>
        <taxon>Pseudomonadati</taxon>
        <taxon>Pseudomonadota</taxon>
        <taxon>Gammaproteobacteria</taxon>
        <taxon>Enterobacterales</taxon>
        <taxon>Morganellaceae</taxon>
        <taxon>Providencia</taxon>
    </lineage>
</organism>
<keyword evidence="2" id="KW-1185">Reference proteome</keyword>
<gene>
    <name evidence="1" type="ORF">A3Q29_06760</name>
</gene>
<evidence type="ECO:0000313" key="2">
    <source>
        <dbReference type="Proteomes" id="UP000179588"/>
    </source>
</evidence>
<comment type="caution">
    <text evidence="1">The sequence shown here is derived from an EMBL/GenBank/DDBJ whole genome shotgun (WGS) entry which is preliminary data.</text>
</comment>
<accession>A0A1S1HM43</accession>
<evidence type="ECO:0000313" key="1">
    <source>
        <dbReference type="EMBL" id="OHT23127.1"/>
    </source>
</evidence>
<proteinExistence type="predicted"/>
<dbReference type="EMBL" id="LVIE01000190">
    <property type="protein sequence ID" value="OHT23127.1"/>
    <property type="molecule type" value="Genomic_DNA"/>
</dbReference>
<name>A0A1S1HM43_PROST</name>
<dbReference type="AlphaFoldDB" id="A0A1S1HM43"/>
<protein>
    <submittedName>
        <fullName evidence="1">Uncharacterized protein</fullName>
    </submittedName>
</protein>
<sequence length="112" mass="12729">MTDKLKKEISSIMDRAAMGNATVCILNRFASTVQIASFLISKGKVKEATDWLYGALEWDSEVDIFSDLKDSDGNSEDIQTWFDKQMEGEISFAEAIELIRKHYTELEKLRTA</sequence>
<reference evidence="1 2" key="1">
    <citation type="submission" date="2016-03" db="EMBL/GenBank/DDBJ databases">
        <title>Genome sequence of Providencia stuartii strain, isolated from the salivary glands of larval Lucilia sericata.</title>
        <authorList>
            <person name="Yuan Y."/>
            <person name="Zhang Y."/>
            <person name="Fu S."/>
            <person name="Crippen T.L."/>
            <person name="Visi D."/>
            <person name="Benbow M.E."/>
            <person name="Allen M."/>
            <person name="Tomberlin J.K."/>
            <person name="Sze S.-H."/>
            <person name="Tarone A.M."/>
        </authorList>
    </citation>
    <scope>NUCLEOTIDE SEQUENCE [LARGE SCALE GENOMIC DNA]</scope>
    <source>
        <strain evidence="1 2">Crippen</strain>
    </source>
</reference>